<proteinExistence type="predicted"/>
<reference evidence="2" key="2">
    <citation type="submission" date="2019-07" db="EMBL/GenBank/DDBJ databases">
        <authorList>
            <person name="Yang Y."/>
            <person name="Bocs S."/>
            <person name="Baudouin L."/>
        </authorList>
    </citation>
    <scope>NUCLEOTIDE SEQUENCE</scope>
    <source>
        <tissue evidence="2">Spear leaf of Hainan Tall coconut</tissue>
    </source>
</reference>
<dbReference type="EMBL" id="CM017884">
    <property type="protein sequence ID" value="KAG1367053.1"/>
    <property type="molecule type" value="Genomic_DNA"/>
</dbReference>
<name>A0A8K0NBT4_COCNU</name>
<accession>A0A8K0NBT4</accession>
<gene>
    <name evidence="2" type="ORF">COCNU_13G008430</name>
</gene>
<reference evidence="2" key="1">
    <citation type="journal article" date="2017" name="Gigascience">
        <title>The genome draft of coconut (Cocos nucifera).</title>
        <authorList>
            <person name="Xiao Y."/>
            <person name="Xu P."/>
            <person name="Fan H."/>
            <person name="Baudouin L."/>
            <person name="Xia W."/>
            <person name="Bocs S."/>
            <person name="Xu J."/>
            <person name="Li Q."/>
            <person name="Guo A."/>
            <person name="Zhou L."/>
            <person name="Li J."/>
            <person name="Wu Y."/>
            <person name="Ma Z."/>
            <person name="Armero A."/>
            <person name="Issali A.E."/>
            <person name="Liu N."/>
            <person name="Peng M."/>
            <person name="Yang Y."/>
        </authorList>
    </citation>
    <scope>NUCLEOTIDE SEQUENCE</scope>
    <source>
        <tissue evidence="2">Spear leaf of Hainan Tall coconut</tissue>
    </source>
</reference>
<keyword evidence="3" id="KW-1185">Reference proteome</keyword>
<sequence>MAPQVGSSTKAPQLVPEVSAILLHPKVEASSFDEVPMLAPAPAEVSAPIEVEDDPMAISTKAPQANA</sequence>
<dbReference type="Proteomes" id="UP000797356">
    <property type="component" value="Chromosome 13"/>
</dbReference>
<protein>
    <submittedName>
        <fullName evidence="2">Uncharacterized protein</fullName>
    </submittedName>
</protein>
<dbReference type="AlphaFoldDB" id="A0A8K0NBT4"/>
<evidence type="ECO:0000313" key="2">
    <source>
        <dbReference type="EMBL" id="KAG1367053.1"/>
    </source>
</evidence>
<feature type="region of interest" description="Disordered" evidence="1">
    <location>
        <begin position="46"/>
        <end position="67"/>
    </location>
</feature>
<evidence type="ECO:0000256" key="1">
    <source>
        <dbReference type="SAM" id="MobiDB-lite"/>
    </source>
</evidence>
<organism evidence="2 3">
    <name type="scientific">Cocos nucifera</name>
    <name type="common">Coconut palm</name>
    <dbReference type="NCBI Taxonomy" id="13894"/>
    <lineage>
        <taxon>Eukaryota</taxon>
        <taxon>Viridiplantae</taxon>
        <taxon>Streptophyta</taxon>
        <taxon>Embryophyta</taxon>
        <taxon>Tracheophyta</taxon>
        <taxon>Spermatophyta</taxon>
        <taxon>Magnoliopsida</taxon>
        <taxon>Liliopsida</taxon>
        <taxon>Arecaceae</taxon>
        <taxon>Arecoideae</taxon>
        <taxon>Cocoseae</taxon>
        <taxon>Attaleinae</taxon>
        <taxon>Cocos</taxon>
    </lineage>
</organism>
<comment type="caution">
    <text evidence="2">The sequence shown here is derived from an EMBL/GenBank/DDBJ whole genome shotgun (WGS) entry which is preliminary data.</text>
</comment>
<evidence type="ECO:0000313" key="3">
    <source>
        <dbReference type="Proteomes" id="UP000797356"/>
    </source>
</evidence>